<protein>
    <submittedName>
        <fullName evidence="1">Uncharacterized protein</fullName>
    </submittedName>
</protein>
<sequence length="43" mass="4915">MFQRVPFLKFSMSAWFSRMNPSTSIPCCVRVGLPVSTRAFPSF</sequence>
<keyword evidence="2" id="KW-1185">Reference proteome</keyword>
<comment type="caution">
    <text evidence="1">The sequence shown here is derived from an EMBL/GenBank/DDBJ whole genome shotgun (WGS) entry which is preliminary data.</text>
</comment>
<dbReference type="HOGENOM" id="CLU_3230284_0_0_11"/>
<proteinExistence type="predicted"/>
<dbReference type="EMBL" id="ACCG02000016">
    <property type="protein sequence ID" value="EFE88153.1"/>
    <property type="molecule type" value="Genomic_DNA"/>
</dbReference>
<evidence type="ECO:0000313" key="2">
    <source>
        <dbReference type="Proteomes" id="UP000003191"/>
    </source>
</evidence>
<name>D4BRT9_BIFBR</name>
<evidence type="ECO:0000313" key="1">
    <source>
        <dbReference type="EMBL" id="EFE88153.1"/>
    </source>
</evidence>
<accession>D4BRT9</accession>
<reference evidence="1 2" key="1">
    <citation type="submission" date="2010-02" db="EMBL/GenBank/DDBJ databases">
        <authorList>
            <person name="Weinstock G."/>
            <person name="Sodergren E."/>
            <person name="Clifton S."/>
            <person name="Fulton L."/>
            <person name="Fulton B."/>
            <person name="Courtney L."/>
            <person name="Fronick C."/>
            <person name="Harrison M."/>
            <person name="Strong C."/>
            <person name="Farmer C."/>
            <person name="Delahaunty K."/>
            <person name="Markovic C."/>
            <person name="Hall O."/>
            <person name="Minx P."/>
            <person name="Tomlinson C."/>
            <person name="Mitreva M."/>
            <person name="Nelson J."/>
            <person name="Hou S."/>
            <person name="Wollam A."/>
            <person name="Pepin K.H."/>
            <person name="Johnson M."/>
            <person name="Bhonagiri V."/>
            <person name="Zhang X."/>
            <person name="Suruliraj S."/>
            <person name="Warren W."/>
            <person name="Chinwalla A."/>
            <person name="Mardis E.R."/>
            <person name="Wilson R.K."/>
        </authorList>
    </citation>
    <scope>NUCLEOTIDE SEQUENCE [LARGE SCALE GENOMIC DNA]</scope>
    <source>
        <strain evidence="1 2">DSM 20213</strain>
    </source>
</reference>
<organism evidence="1 2">
    <name type="scientific">Bifidobacterium breve DSM 20213 = JCM 1192</name>
    <dbReference type="NCBI Taxonomy" id="518634"/>
    <lineage>
        <taxon>Bacteria</taxon>
        <taxon>Bacillati</taxon>
        <taxon>Actinomycetota</taxon>
        <taxon>Actinomycetes</taxon>
        <taxon>Bifidobacteriales</taxon>
        <taxon>Bifidobacteriaceae</taxon>
        <taxon>Bifidobacterium</taxon>
    </lineage>
</organism>
<dbReference type="Proteomes" id="UP000003191">
    <property type="component" value="Unassembled WGS sequence"/>
</dbReference>
<gene>
    <name evidence="1" type="ORF">BIFBRE_04831</name>
</gene>
<dbReference type="AlphaFoldDB" id="D4BRT9"/>